<feature type="compositionally biased region" description="Acidic residues" evidence="2">
    <location>
        <begin position="18"/>
        <end position="44"/>
    </location>
</feature>
<dbReference type="FunFam" id="1.25.40.10:FF:000413">
    <property type="entry name" value="General transcription factor 3C polypeptide 3"/>
    <property type="match status" value="1"/>
</dbReference>
<feature type="repeat" description="TPR" evidence="1">
    <location>
        <begin position="250"/>
        <end position="283"/>
    </location>
</feature>
<dbReference type="GO" id="GO:0006383">
    <property type="term" value="P:transcription by RNA polymerase III"/>
    <property type="evidence" value="ECO:0007669"/>
    <property type="project" value="InterPro"/>
</dbReference>
<keyword evidence="4" id="KW-1185">Reference proteome</keyword>
<gene>
    <name evidence="3" type="ORF">Scep_003012</name>
</gene>
<feature type="repeat" description="TPR" evidence="1">
    <location>
        <begin position="181"/>
        <end position="214"/>
    </location>
</feature>
<feature type="repeat" description="TPR" evidence="1">
    <location>
        <begin position="147"/>
        <end position="180"/>
    </location>
</feature>
<dbReference type="Gene3D" id="1.25.40.10">
    <property type="entry name" value="Tetratricopeptide repeat domain"/>
    <property type="match status" value="3"/>
</dbReference>
<dbReference type="Pfam" id="PF13181">
    <property type="entry name" value="TPR_8"/>
    <property type="match status" value="3"/>
</dbReference>
<evidence type="ECO:0000313" key="4">
    <source>
        <dbReference type="Proteomes" id="UP001419268"/>
    </source>
</evidence>
<evidence type="ECO:0000256" key="2">
    <source>
        <dbReference type="SAM" id="MobiDB-lite"/>
    </source>
</evidence>
<proteinExistence type="predicted"/>
<dbReference type="InterPro" id="IPR011990">
    <property type="entry name" value="TPR-like_helical_dom_sf"/>
</dbReference>
<evidence type="ECO:0000256" key="1">
    <source>
        <dbReference type="PROSITE-ProRule" id="PRU00339"/>
    </source>
</evidence>
<dbReference type="Proteomes" id="UP001419268">
    <property type="component" value="Unassembled WGS sequence"/>
</dbReference>
<name>A0AAP0LBA3_9MAGN</name>
<feature type="compositionally biased region" description="Basic residues" evidence="2">
    <location>
        <begin position="124"/>
        <end position="140"/>
    </location>
</feature>
<protein>
    <recommendedName>
        <fullName evidence="5">General transcription factor 3C polypeptide 3</fullName>
    </recommendedName>
</protein>
<feature type="region of interest" description="Disordered" evidence="2">
    <location>
        <begin position="124"/>
        <end position="144"/>
    </location>
</feature>
<organism evidence="3 4">
    <name type="scientific">Stephania cephalantha</name>
    <dbReference type="NCBI Taxonomy" id="152367"/>
    <lineage>
        <taxon>Eukaryota</taxon>
        <taxon>Viridiplantae</taxon>
        <taxon>Streptophyta</taxon>
        <taxon>Embryophyta</taxon>
        <taxon>Tracheophyta</taxon>
        <taxon>Spermatophyta</taxon>
        <taxon>Magnoliopsida</taxon>
        <taxon>Ranunculales</taxon>
        <taxon>Menispermaceae</taxon>
        <taxon>Menispermoideae</taxon>
        <taxon>Cissampelideae</taxon>
        <taxon>Stephania</taxon>
    </lineage>
</organism>
<dbReference type="GO" id="GO:0000127">
    <property type="term" value="C:transcription factor TFIIIC complex"/>
    <property type="evidence" value="ECO:0007669"/>
    <property type="project" value="TreeGrafter"/>
</dbReference>
<comment type="caution">
    <text evidence="3">The sequence shown here is derived from an EMBL/GenBank/DDBJ whole genome shotgun (WGS) entry which is preliminary data.</text>
</comment>
<sequence length="936" mass="107266">MADDDDTGEAERASIDLDREDEIEDDGDEEVEEEEEDEEIDVEDGEYTLRFEGEVNPFDFIEDDPHGVQPYQQFERLEYEALAEKKRKAISEGRSDGSAKKARQEDAYIVNIEEIMEGLNFGGRKKSRKLKKRGRRKGSKNKLSPIATRKLGEANIYYAKRQYEEAIRILKEVIMLAPNLSETYHTLGLIYEETGDKKKAINFYMLAAHLAPKEHASLWKRLVALSIDQGNTGQATYCLSKAVKADPEDTSLRWHRASLYTELGDYHKAAEVYHQVVGIYPENVEARKMAAKMYRRCNQLENAVGILEEYINGHSTNVDFSLVSLLIAIHMESGAYAKALHHIGQARSVQCPGEQFPLHLNVKAGICQVHLGNIEEAEVVFKKMSMEHAEDFADLVMGVADTFMNLGHYESALKYYFIPRGNSRHDKELPHLKIAQCYVFLKKRTQAIEFFYKALQVIGDNVDARLTLASLLLEEDKEDDAIILLSPPKDSGSTTDTSLEQSKPWWVNGKVKMQLAQIYFGKKMFEEFVDAIFPCIRETLFFESLSLKKRARAWRTRRRQHRKRLTKSDLFERVKVLDNNQDDNIFRGFRPLVAPSDLLKATRAKKKLQRKAAVREEKKAAALAAGMVWQSDDSDEDCPRYQRPAPKEPPLPNLLKDGEHFQLILNLCKALAYLQRYWEALEVVNHILRLGYNSLSIEKKMELQSIGAQLAYNTTDSKHAYDCVRHIVQQHPYSFAAWNCYYKVISRLENRLSKHSKFLNNMRTTCTDCIPPFLIFGHQLTMISQHQAAAREYLEAYKLQSDSPLINLCVGTALINLALGHRLQNKHHCLAQGFAFLYSNLNLCENNQEAFYNIARACHHVGLVNLAVSYYEKVLSTQVKDYPIPKLLNEDSSRPENLKPGYCDLRRETAYNLHLIYKKSGAVDLARQVLKNHCTL</sequence>
<dbReference type="PROSITE" id="PS50005">
    <property type="entry name" value="TPR"/>
    <property type="match status" value="3"/>
</dbReference>
<dbReference type="EMBL" id="JBBNAG010000001">
    <property type="protein sequence ID" value="KAK9167821.1"/>
    <property type="molecule type" value="Genomic_DNA"/>
</dbReference>
<feature type="region of interest" description="Disordered" evidence="2">
    <location>
        <begin position="631"/>
        <end position="652"/>
    </location>
</feature>
<dbReference type="SMART" id="SM00028">
    <property type="entry name" value="TPR"/>
    <property type="match status" value="6"/>
</dbReference>
<dbReference type="PANTHER" id="PTHR23082">
    <property type="entry name" value="TRANSCRIPTION INITIATION FACTOR IIIC TFIIIC , POLYPEPTIDE 3-RELATED"/>
    <property type="match status" value="1"/>
</dbReference>
<dbReference type="AlphaFoldDB" id="A0AAP0LBA3"/>
<evidence type="ECO:0000313" key="3">
    <source>
        <dbReference type="EMBL" id="KAK9167821.1"/>
    </source>
</evidence>
<reference evidence="3 4" key="1">
    <citation type="submission" date="2024-01" db="EMBL/GenBank/DDBJ databases">
        <title>Genome assemblies of Stephania.</title>
        <authorList>
            <person name="Yang L."/>
        </authorList>
    </citation>
    <scope>NUCLEOTIDE SEQUENCE [LARGE SCALE GENOMIC DNA]</scope>
    <source>
        <strain evidence="3">JXDWG</strain>
        <tissue evidence="3">Leaf</tissue>
    </source>
</reference>
<feature type="region of interest" description="Disordered" evidence="2">
    <location>
        <begin position="1"/>
        <end position="44"/>
    </location>
</feature>
<evidence type="ECO:0008006" key="5">
    <source>
        <dbReference type="Google" id="ProtNLM"/>
    </source>
</evidence>
<dbReference type="InterPro" id="IPR039340">
    <property type="entry name" value="Tfc4/TFIIIC-102/Sfc4"/>
</dbReference>
<keyword evidence="1" id="KW-0802">TPR repeat</keyword>
<dbReference type="Pfam" id="PF13432">
    <property type="entry name" value="TPR_16"/>
    <property type="match status" value="1"/>
</dbReference>
<dbReference type="SUPFAM" id="SSF48452">
    <property type="entry name" value="TPR-like"/>
    <property type="match status" value="2"/>
</dbReference>
<accession>A0AAP0LBA3</accession>
<dbReference type="InterPro" id="IPR019734">
    <property type="entry name" value="TPR_rpt"/>
</dbReference>
<dbReference type="PANTHER" id="PTHR23082:SF0">
    <property type="entry name" value="GENERAL TRANSCRIPTION FACTOR 3C POLYPEPTIDE 3"/>
    <property type="match status" value="1"/>
</dbReference>